<dbReference type="AlphaFoldDB" id="A0A8G0ZYP4"/>
<evidence type="ECO:0000313" key="3">
    <source>
        <dbReference type="Proteomes" id="UP000826300"/>
    </source>
</evidence>
<dbReference type="NCBIfam" id="NF033773">
    <property type="entry name" value="tellur_TrgA"/>
    <property type="match status" value="1"/>
</dbReference>
<dbReference type="RefSeq" id="WP_220662846.1">
    <property type="nucleotide sequence ID" value="NZ_CP069370.1"/>
</dbReference>
<keyword evidence="3" id="KW-1185">Reference proteome</keyword>
<accession>A0A8G0ZYP4</accession>
<feature type="transmembrane region" description="Helical" evidence="1">
    <location>
        <begin position="39"/>
        <end position="59"/>
    </location>
</feature>
<dbReference type="EMBL" id="CP069370">
    <property type="protein sequence ID" value="QYZ70629.1"/>
    <property type="molecule type" value="Genomic_DNA"/>
</dbReference>
<feature type="transmembrane region" description="Helical" evidence="1">
    <location>
        <begin position="120"/>
        <end position="143"/>
    </location>
</feature>
<reference evidence="2" key="1">
    <citation type="submission" date="2021-02" db="EMBL/GenBank/DDBJ databases">
        <title>Rhodobacter shimadae sp. nov., an aerobic anoxygenic phototrophic bacterium isolated from a hot spring.</title>
        <authorList>
            <person name="Muramatsu S."/>
            <person name="Haruta S."/>
            <person name="Hirose S."/>
            <person name="Hanada S."/>
        </authorList>
    </citation>
    <scope>NUCLEOTIDE SEQUENCE</scope>
    <source>
        <strain evidence="2">N10</strain>
    </source>
</reference>
<organism evidence="2 3">
    <name type="scientific">Neotabrizicola shimadae</name>
    <dbReference type="NCBI Taxonomy" id="2807096"/>
    <lineage>
        <taxon>Bacteria</taxon>
        <taxon>Pseudomonadati</taxon>
        <taxon>Pseudomonadota</taxon>
        <taxon>Alphaproteobacteria</taxon>
        <taxon>Rhodobacterales</taxon>
        <taxon>Paracoccaceae</taxon>
        <taxon>Neotabrizicola</taxon>
    </lineage>
</organism>
<gene>
    <name evidence="2" type="ORF">JO391_03675</name>
</gene>
<keyword evidence="1" id="KW-0812">Transmembrane</keyword>
<dbReference type="Proteomes" id="UP000826300">
    <property type="component" value="Chromosome"/>
</dbReference>
<feature type="transmembrane region" description="Helical" evidence="1">
    <location>
        <begin position="71"/>
        <end position="93"/>
    </location>
</feature>
<keyword evidence="1" id="KW-0472">Membrane</keyword>
<name>A0A8G0ZYP4_9RHOB</name>
<sequence length="148" mass="15520">MPTAAKAVAALAFALVAYFAAQGVKAPGVMPEGTQFGLFSEITAAIGFLCGWIVMGGLVGRGYGEAAASGLRVSVTILFWALLGFAIYDMVLLSTKLRYDGPMEAVLDVFNIMMVNGRRILTVEILGILAVGGVLAGCAAEWAGKRWK</sequence>
<evidence type="ECO:0000256" key="1">
    <source>
        <dbReference type="SAM" id="Phobius"/>
    </source>
</evidence>
<proteinExistence type="predicted"/>
<protein>
    <submittedName>
        <fullName evidence="2">TrgA family protein</fullName>
    </submittedName>
</protein>
<dbReference type="KEGG" id="nsm:JO391_03675"/>
<dbReference type="InterPro" id="IPR047784">
    <property type="entry name" value="TrgA"/>
</dbReference>
<keyword evidence="1" id="KW-1133">Transmembrane helix</keyword>
<evidence type="ECO:0000313" key="2">
    <source>
        <dbReference type="EMBL" id="QYZ70629.1"/>
    </source>
</evidence>